<evidence type="ECO:0008006" key="4">
    <source>
        <dbReference type="Google" id="ProtNLM"/>
    </source>
</evidence>
<feature type="transmembrane region" description="Helical" evidence="1">
    <location>
        <begin position="394"/>
        <end position="414"/>
    </location>
</feature>
<dbReference type="Proteomes" id="UP000662814">
    <property type="component" value="Chromosome"/>
</dbReference>
<feature type="transmembrane region" description="Helical" evidence="1">
    <location>
        <begin position="81"/>
        <end position="99"/>
    </location>
</feature>
<dbReference type="EMBL" id="CP061169">
    <property type="protein sequence ID" value="QPZ37643.1"/>
    <property type="molecule type" value="Genomic_DNA"/>
</dbReference>
<keyword evidence="1" id="KW-1133">Transmembrane helix</keyword>
<feature type="transmembrane region" description="Helical" evidence="1">
    <location>
        <begin position="260"/>
        <end position="279"/>
    </location>
</feature>
<feature type="transmembrane region" description="Helical" evidence="1">
    <location>
        <begin position="119"/>
        <end position="140"/>
    </location>
</feature>
<accession>A0ABX6YFR9</accession>
<organism evidence="2 3">
    <name type="scientific">Paramicrobacterium chengjingii</name>
    <dbReference type="NCBI Taxonomy" id="2769067"/>
    <lineage>
        <taxon>Bacteria</taxon>
        <taxon>Bacillati</taxon>
        <taxon>Actinomycetota</taxon>
        <taxon>Actinomycetes</taxon>
        <taxon>Micrococcales</taxon>
        <taxon>Microbacteriaceae</taxon>
        <taxon>Paramicrobacterium</taxon>
    </lineage>
</organism>
<feature type="transmembrane region" description="Helical" evidence="1">
    <location>
        <begin position="421"/>
        <end position="444"/>
    </location>
</feature>
<protein>
    <recommendedName>
        <fullName evidence="4">Oligosaccharide repeat unit polymerase</fullName>
    </recommendedName>
</protein>
<feature type="transmembrane region" description="Helical" evidence="1">
    <location>
        <begin position="161"/>
        <end position="186"/>
    </location>
</feature>
<feature type="transmembrane region" description="Helical" evidence="1">
    <location>
        <begin position="450"/>
        <end position="469"/>
    </location>
</feature>
<feature type="transmembrane region" description="Helical" evidence="1">
    <location>
        <begin position="52"/>
        <end position="74"/>
    </location>
</feature>
<gene>
    <name evidence="2" type="ORF">HCR76_12530</name>
</gene>
<sequence length="480" mass="52090">MQPLNNDSREPSRDGHGRAFVIVWFSATAGVLAAMLPLYLVAEVPDVGRSSAWVLTMAVLVWSGLRLSFLIVGGQPRLFEFFFWLFCYIFMGIAPTVQIRSDLVSRTTKAMDPALDQPAALIVCFGIFCFEIGVLVRCLIERRRATDSAVRVPRGVDVARTVMLAAAGLAASAYFISKVGLSGVFGTRDAAFAAREHAWPDPAMRSVFYALAIYPMLIVGGALSQLRRSTSLRAHRTTIVLGTSLCLVMLLIIVNPLASARYSLGTVLFAIAVYLGAVTTTSRSRVTLAATLGGLLFLFPLADAFRNGVGTFIRSGFFGEYKGNPDYDAFWQVANALSYWIDGLVQPLRQLLGSLLFWVPRSMWSDKPIDTGILLAQYRGYDFQNLSAPMWAELLVNGGVAAVVVGFLLIGYVLRGFDTKLLPALSAGGVWAIAGAVFPVYMTILMRGSLLQATGTFAVALVCVMFVLGKQRVQTVTESA</sequence>
<feature type="transmembrane region" description="Helical" evidence="1">
    <location>
        <begin position="286"/>
        <end position="305"/>
    </location>
</feature>
<evidence type="ECO:0000256" key="1">
    <source>
        <dbReference type="SAM" id="Phobius"/>
    </source>
</evidence>
<keyword evidence="3" id="KW-1185">Reference proteome</keyword>
<evidence type="ECO:0000313" key="2">
    <source>
        <dbReference type="EMBL" id="QPZ37643.1"/>
    </source>
</evidence>
<feature type="transmembrane region" description="Helical" evidence="1">
    <location>
        <begin position="238"/>
        <end position="254"/>
    </location>
</feature>
<keyword evidence="1" id="KW-0812">Transmembrane</keyword>
<feature type="transmembrane region" description="Helical" evidence="1">
    <location>
        <begin position="206"/>
        <end position="226"/>
    </location>
</feature>
<proteinExistence type="predicted"/>
<feature type="transmembrane region" description="Helical" evidence="1">
    <location>
        <begin position="21"/>
        <end position="40"/>
    </location>
</feature>
<reference evidence="2 3" key="1">
    <citation type="submission" date="2020-12" db="EMBL/GenBank/DDBJ databases">
        <title>Microbacterium sp. HY060.</title>
        <authorList>
            <person name="Zhou J."/>
        </authorList>
    </citation>
    <scope>NUCLEOTIDE SEQUENCE [LARGE SCALE GENOMIC DNA]</scope>
    <source>
        <strain evidence="2 3">HY60</strain>
    </source>
</reference>
<dbReference type="RefSeq" id="WP_166990964.1">
    <property type="nucleotide sequence ID" value="NZ_CP061169.1"/>
</dbReference>
<keyword evidence="1" id="KW-0472">Membrane</keyword>
<evidence type="ECO:0000313" key="3">
    <source>
        <dbReference type="Proteomes" id="UP000662814"/>
    </source>
</evidence>
<name>A0ABX6YFR9_9MICO</name>